<dbReference type="HOGENOM" id="CLU_2730900_0_0_11"/>
<dbReference type="RefSeq" id="WP_014442130.1">
    <property type="nucleotide sequence ID" value="NC_017093.1"/>
</dbReference>
<evidence type="ECO:0000313" key="1">
    <source>
        <dbReference type="EMBL" id="BAL87235.1"/>
    </source>
</evidence>
<evidence type="ECO:0000313" key="2">
    <source>
        <dbReference type="Proteomes" id="UP000007882"/>
    </source>
</evidence>
<dbReference type="KEGG" id="ams:AMIS_20150"/>
<protein>
    <submittedName>
        <fullName evidence="1">Uncharacterized protein</fullName>
    </submittedName>
</protein>
<dbReference type="STRING" id="512565.AMIS_20150"/>
<name>I0H2J8_ACTM4</name>
<keyword evidence="2" id="KW-1185">Reference proteome</keyword>
<proteinExistence type="predicted"/>
<reference evidence="1 2" key="1">
    <citation type="submission" date="2012-02" db="EMBL/GenBank/DDBJ databases">
        <title>Complete genome sequence of Actinoplanes missouriensis 431 (= NBRC 102363).</title>
        <authorList>
            <person name="Ohnishi Y."/>
            <person name="Ishikawa J."/>
            <person name="Sekine M."/>
            <person name="Hosoyama A."/>
            <person name="Harada T."/>
            <person name="Narita H."/>
            <person name="Hata T."/>
            <person name="Konno Y."/>
            <person name="Tutikane K."/>
            <person name="Fujita N."/>
            <person name="Horinouchi S."/>
            <person name="Hayakawa M."/>
        </authorList>
    </citation>
    <scope>NUCLEOTIDE SEQUENCE [LARGE SCALE GENOMIC DNA]</scope>
    <source>
        <strain evidence="2">ATCC 14538 / DSM 43046 / CBS 188.64 / JCM 3121 / NBRC 102363 / NCIMB 12654 / NRRL B-3342 / UNCC 431</strain>
    </source>
</reference>
<dbReference type="AlphaFoldDB" id="I0H2J8"/>
<organism evidence="1 2">
    <name type="scientific">Actinoplanes missouriensis (strain ATCC 14538 / DSM 43046 / CBS 188.64 / JCM 3121 / NBRC 102363 / NCIMB 12654 / NRRL B-3342 / UNCC 431)</name>
    <dbReference type="NCBI Taxonomy" id="512565"/>
    <lineage>
        <taxon>Bacteria</taxon>
        <taxon>Bacillati</taxon>
        <taxon>Actinomycetota</taxon>
        <taxon>Actinomycetes</taxon>
        <taxon>Micromonosporales</taxon>
        <taxon>Micromonosporaceae</taxon>
        <taxon>Actinoplanes</taxon>
    </lineage>
</organism>
<dbReference type="EMBL" id="AP012319">
    <property type="protein sequence ID" value="BAL87235.1"/>
    <property type="molecule type" value="Genomic_DNA"/>
</dbReference>
<dbReference type="PATRIC" id="fig|512565.3.peg.2019"/>
<sequence length="71" mass="8328">MTDLQPLLSRDRYSDEEWEYASSGRCDRETDLGMHPRIVRCGEPSSPASFYRWCVEHDEEARDDDPDAYGR</sequence>
<accession>I0H2J8</accession>
<dbReference type="Proteomes" id="UP000007882">
    <property type="component" value="Chromosome"/>
</dbReference>
<gene>
    <name evidence="1" type="ordered locus">AMIS_20150</name>
</gene>